<dbReference type="AlphaFoldDB" id="A0A3E0DL78"/>
<gene>
    <name evidence="3" type="ORF">DFP81_10727</name>
</gene>
<dbReference type="InterPro" id="IPR036147">
    <property type="entry name" value="Anti-sigma_E_RseA_N_sf"/>
</dbReference>
<dbReference type="InterPro" id="IPR005572">
    <property type="entry name" value="Anti-sigma_E_RseA_N"/>
</dbReference>
<reference evidence="3 4" key="1">
    <citation type="submission" date="2018-08" db="EMBL/GenBank/DDBJ databases">
        <title>Genomic Encyclopedia of Type Strains, Phase III (KMG-III): the genomes of soil and plant-associated and newly described type strains.</title>
        <authorList>
            <person name="Whitman W."/>
        </authorList>
    </citation>
    <scope>NUCLEOTIDE SEQUENCE [LARGE SCALE GENOMIC DNA]</scope>
    <source>
        <strain evidence="3 4">CECT 7375</strain>
    </source>
</reference>
<dbReference type="Pfam" id="PF03872">
    <property type="entry name" value="RseA_N"/>
    <property type="match status" value="1"/>
</dbReference>
<comment type="caution">
    <text evidence="3">The sequence shown here is derived from an EMBL/GenBank/DDBJ whole genome shotgun (WGS) entry which is preliminary data.</text>
</comment>
<dbReference type="Gene3D" id="1.10.10.880">
    <property type="entry name" value="Anti sigma-E protein RseA, N-terminal domain"/>
    <property type="match status" value="1"/>
</dbReference>
<feature type="domain" description="Anti sigma-E protein RseA N-terminal" evidence="2">
    <location>
        <begin position="13"/>
        <end position="89"/>
    </location>
</feature>
<keyword evidence="4" id="KW-1185">Reference proteome</keyword>
<evidence type="ECO:0000259" key="2">
    <source>
        <dbReference type="Pfam" id="PF03872"/>
    </source>
</evidence>
<keyword evidence="1" id="KW-0472">Membrane</keyword>
<evidence type="ECO:0000313" key="3">
    <source>
        <dbReference type="EMBL" id="REG82854.1"/>
    </source>
</evidence>
<keyword evidence="1" id="KW-0812">Transmembrane</keyword>
<proteinExistence type="predicted"/>
<dbReference type="InterPro" id="IPR052383">
    <property type="entry name" value="Anti-sigma-E_RseA-like"/>
</dbReference>
<dbReference type="EMBL" id="QUNG01000007">
    <property type="protein sequence ID" value="REG82854.1"/>
    <property type="molecule type" value="Genomic_DNA"/>
</dbReference>
<keyword evidence="1" id="KW-1133">Transmembrane helix</keyword>
<accession>A0A3E0DL78</accession>
<evidence type="ECO:0000256" key="1">
    <source>
        <dbReference type="SAM" id="Phobius"/>
    </source>
</evidence>
<evidence type="ECO:0000313" key="4">
    <source>
        <dbReference type="Proteomes" id="UP000256542"/>
    </source>
</evidence>
<organism evidence="3 4">
    <name type="scientific">Marinomonas pollencensis</name>
    <dbReference type="NCBI Taxonomy" id="491954"/>
    <lineage>
        <taxon>Bacteria</taxon>
        <taxon>Pseudomonadati</taxon>
        <taxon>Pseudomonadota</taxon>
        <taxon>Gammaproteobacteria</taxon>
        <taxon>Oceanospirillales</taxon>
        <taxon>Oceanospirillaceae</taxon>
        <taxon>Marinomonas</taxon>
    </lineage>
</organism>
<dbReference type="SUPFAM" id="SSF89069">
    <property type="entry name" value="N-terminal, cytoplasmic domain of anti-sigmaE factor RseA"/>
    <property type="match status" value="1"/>
</dbReference>
<sequence length="211" mass="22916">MTASDDSQQAVLESLSAMFDDEANQQDLHDLMAQDSADLNDKMAAFHLIQHTLRKETDVDLNIQSGFNLAARVSAQIEQETGEKNASNVVALAPLLPSLTPDMVSDIAPQKRYFWSGFAVAASVAFAIVVGGNLLLNPEPNKAPTVAAHTASDIDTLTVPVTSLAELKKQPMDIDNLRLQNYLRQHAEQATMTVGRGMIPMARIASYPIKE</sequence>
<protein>
    <submittedName>
        <fullName evidence="3">RseA-like anti sigma(E) protein</fullName>
    </submittedName>
</protein>
<dbReference type="PANTHER" id="PTHR38104:SF1">
    <property type="entry name" value="ANTI-SIGMA-E FACTOR RSEA"/>
    <property type="match status" value="1"/>
</dbReference>
<dbReference type="GO" id="GO:0016989">
    <property type="term" value="F:sigma factor antagonist activity"/>
    <property type="evidence" value="ECO:0007669"/>
    <property type="project" value="InterPro"/>
</dbReference>
<dbReference type="CDD" id="cd16328">
    <property type="entry name" value="RseA_N"/>
    <property type="match status" value="1"/>
</dbReference>
<dbReference type="Proteomes" id="UP000256542">
    <property type="component" value="Unassembled WGS sequence"/>
</dbReference>
<dbReference type="RefSeq" id="WP_115897863.1">
    <property type="nucleotide sequence ID" value="NZ_QUNG01000007.1"/>
</dbReference>
<name>A0A3E0DL78_9GAMM</name>
<dbReference type="OrthoDB" id="6104308at2"/>
<dbReference type="PANTHER" id="PTHR38104">
    <property type="match status" value="1"/>
</dbReference>
<feature type="transmembrane region" description="Helical" evidence="1">
    <location>
        <begin position="113"/>
        <end position="136"/>
    </location>
</feature>